<dbReference type="Pfam" id="PF03816">
    <property type="entry name" value="LytR_cpsA_psr"/>
    <property type="match status" value="1"/>
</dbReference>
<evidence type="ECO:0000313" key="5">
    <source>
        <dbReference type="EMBL" id="RAK19909.1"/>
    </source>
</evidence>
<reference evidence="5 6" key="1">
    <citation type="submission" date="2018-06" db="EMBL/GenBank/DDBJ databases">
        <title>Genomic Encyclopedia of Type Strains, Phase III (KMG-III): the genomes of soil and plant-associated and newly described type strains.</title>
        <authorList>
            <person name="Whitman W."/>
        </authorList>
    </citation>
    <scope>NUCLEOTIDE SEQUENCE [LARGE SCALE GENOMIC DNA]</scope>
    <source>
        <strain evidence="5 6">CGMCC 1.8979</strain>
    </source>
</reference>
<keyword evidence="3" id="KW-0472">Membrane</keyword>
<comment type="similarity">
    <text evidence="1">Belongs to the LytR/CpsA/Psr (LCP) family.</text>
</comment>
<gene>
    <name evidence="5" type="ORF">B0I26_10591</name>
</gene>
<keyword evidence="6" id="KW-1185">Reference proteome</keyword>
<dbReference type="Gene3D" id="3.40.630.190">
    <property type="entry name" value="LCP protein"/>
    <property type="match status" value="1"/>
</dbReference>
<evidence type="ECO:0000313" key="6">
    <source>
        <dbReference type="Proteomes" id="UP000248555"/>
    </source>
</evidence>
<dbReference type="InterPro" id="IPR004474">
    <property type="entry name" value="LytR_CpsA_psr"/>
</dbReference>
<evidence type="ECO:0000259" key="4">
    <source>
        <dbReference type="Pfam" id="PF03816"/>
    </source>
</evidence>
<feature type="domain" description="Cell envelope-related transcriptional attenuator" evidence="4">
    <location>
        <begin position="91"/>
        <end position="239"/>
    </location>
</feature>
<keyword evidence="3" id="KW-1133">Transmembrane helix</keyword>
<organism evidence="5 6">
    <name type="scientific">Paranoxybacillus vitaminiphilus</name>
    <dbReference type="NCBI Taxonomy" id="581036"/>
    <lineage>
        <taxon>Bacteria</taxon>
        <taxon>Bacillati</taxon>
        <taxon>Bacillota</taxon>
        <taxon>Bacilli</taxon>
        <taxon>Bacillales</taxon>
        <taxon>Anoxybacillaceae</taxon>
        <taxon>Paranoxybacillus</taxon>
    </lineage>
</organism>
<accession>A0A327YNX8</accession>
<protein>
    <submittedName>
        <fullName evidence="5">LytR family transcriptional attenuator</fullName>
    </submittedName>
</protein>
<dbReference type="PANTHER" id="PTHR33392">
    <property type="entry name" value="POLYISOPRENYL-TEICHOIC ACID--PEPTIDOGLYCAN TEICHOIC ACID TRANSFERASE TAGU"/>
    <property type="match status" value="1"/>
</dbReference>
<comment type="caution">
    <text evidence="5">The sequence shown here is derived from an EMBL/GenBank/DDBJ whole genome shotgun (WGS) entry which is preliminary data.</text>
</comment>
<proteinExistence type="inferred from homology"/>
<evidence type="ECO:0000256" key="1">
    <source>
        <dbReference type="ARBA" id="ARBA00006068"/>
    </source>
</evidence>
<feature type="compositionally biased region" description="Basic and acidic residues" evidence="2">
    <location>
        <begin position="334"/>
        <end position="347"/>
    </location>
</feature>
<evidence type="ECO:0000256" key="3">
    <source>
        <dbReference type="SAM" id="Phobius"/>
    </source>
</evidence>
<dbReference type="PANTHER" id="PTHR33392:SF3">
    <property type="entry name" value="POLYISOPRENYL-TEICHOIC ACID--PEPTIDOGLYCAN TEICHOIC ACID TRANSFERASE TAGT"/>
    <property type="match status" value="1"/>
</dbReference>
<dbReference type="RefSeq" id="WP_111644953.1">
    <property type="nucleotide sequence ID" value="NZ_QLMH01000005.1"/>
</dbReference>
<dbReference type="AlphaFoldDB" id="A0A327YNX8"/>
<dbReference type="OrthoDB" id="27330at2"/>
<dbReference type="EMBL" id="QLMH01000005">
    <property type="protein sequence ID" value="RAK19909.1"/>
    <property type="molecule type" value="Genomic_DNA"/>
</dbReference>
<evidence type="ECO:0000256" key="2">
    <source>
        <dbReference type="SAM" id="MobiDB-lite"/>
    </source>
</evidence>
<feature type="transmembrane region" description="Helical" evidence="3">
    <location>
        <begin position="20"/>
        <end position="43"/>
    </location>
</feature>
<name>A0A327YNX8_9BACL</name>
<dbReference type="NCBIfam" id="TIGR00350">
    <property type="entry name" value="lytR_cpsA_psr"/>
    <property type="match status" value="1"/>
</dbReference>
<keyword evidence="3" id="KW-0812">Transmembrane</keyword>
<sequence>MSINRRDRKTQKKKRKRRRIVKWMFFTFLFFILAGSSYAYYLLHKAESVVNKSYEAFRPDAKKRDLKQESFSILFIGVDDSRSRKFHEATRTDALILATFNPKNDSVKMVSIPRDSYVYIPSEDSYDKINHAHVYDGVKGTVETVEELFDIKIDYYVKMNFYAFIDVVDALGGIEVNVPYDITEKDSEDHHNAIVLKKGLQTLNGEEALALARTRKKDNDIERGKRQQEIIKAIVKKAATMGAVTKYDDVIEAVGKNMKTNLTFDEMMSLVSYATAGANLNIESYTLKGTDDYVGNAYVYRLDEQSLEEIKQAFKHHLAGTAYTSNDHSYTQQAKEDENSQQKQADQ</sequence>
<dbReference type="InterPro" id="IPR050922">
    <property type="entry name" value="LytR/CpsA/Psr_CW_biosynth"/>
</dbReference>
<dbReference type="Proteomes" id="UP000248555">
    <property type="component" value="Unassembled WGS sequence"/>
</dbReference>
<feature type="region of interest" description="Disordered" evidence="2">
    <location>
        <begin position="325"/>
        <end position="347"/>
    </location>
</feature>